<evidence type="ECO:0000313" key="2">
    <source>
        <dbReference type="Proteomes" id="UP001157006"/>
    </source>
</evidence>
<keyword evidence="2" id="KW-1185">Reference proteome</keyword>
<name>A0AAV0ZXI7_VICFA</name>
<organism evidence="1 2">
    <name type="scientific">Vicia faba</name>
    <name type="common">Broad bean</name>
    <name type="synonym">Faba vulgaris</name>
    <dbReference type="NCBI Taxonomy" id="3906"/>
    <lineage>
        <taxon>Eukaryota</taxon>
        <taxon>Viridiplantae</taxon>
        <taxon>Streptophyta</taxon>
        <taxon>Embryophyta</taxon>
        <taxon>Tracheophyta</taxon>
        <taxon>Spermatophyta</taxon>
        <taxon>Magnoliopsida</taxon>
        <taxon>eudicotyledons</taxon>
        <taxon>Gunneridae</taxon>
        <taxon>Pentapetalae</taxon>
        <taxon>rosids</taxon>
        <taxon>fabids</taxon>
        <taxon>Fabales</taxon>
        <taxon>Fabaceae</taxon>
        <taxon>Papilionoideae</taxon>
        <taxon>50 kb inversion clade</taxon>
        <taxon>NPAAA clade</taxon>
        <taxon>Hologalegina</taxon>
        <taxon>IRL clade</taxon>
        <taxon>Fabeae</taxon>
        <taxon>Vicia</taxon>
    </lineage>
</organism>
<proteinExistence type="predicted"/>
<sequence length="139" mass="16451">MFILTTKLKRLKEKLKTWNKEICGNVHEQVTKEKAKADWHKDGDKNTTYFHRFAKIRHTTKAISSLLLTDNKDTTYHITIYFENLFSSNGGLVQDQRFVDDVIPNLVYEVSNVMLTMLPSSLEIKKYCFFLEQRWSTWP</sequence>
<dbReference type="AlphaFoldDB" id="A0AAV0ZXI7"/>
<evidence type="ECO:0000313" key="1">
    <source>
        <dbReference type="EMBL" id="CAI8602198.1"/>
    </source>
</evidence>
<dbReference type="Proteomes" id="UP001157006">
    <property type="component" value="Chromosome 3"/>
</dbReference>
<reference evidence="1 2" key="1">
    <citation type="submission" date="2023-01" db="EMBL/GenBank/DDBJ databases">
        <authorList>
            <person name="Kreplak J."/>
        </authorList>
    </citation>
    <scope>NUCLEOTIDE SEQUENCE [LARGE SCALE GENOMIC DNA]</scope>
</reference>
<protein>
    <submittedName>
        <fullName evidence="1">Uncharacterized protein</fullName>
    </submittedName>
</protein>
<accession>A0AAV0ZXI7</accession>
<dbReference type="EMBL" id="OX451738">
    <property type="protein sequence ID" value="CAI8602198.1"/>
    <property type="molecule type" value="Genomic_DNA"/>
</dbReference>
<gene>
    <name evidence="1" type="ORF">VFH_III029040</name>
</gene>